<dbReference type="PANTHER" id="PTHR47942">
    <property type="entry name" value="TETRATRICOPEPTIDE REPEAT (TPR)-LIKE SUPERFAMILY PROTEIN-RELATED"/>
    <property type="match status" value="1"/>
</dbReference>
<evidence type="ECO:0000256" key="2">
    <source>
        <dbReference type="PROSITE-ProRule" id="PRU00708"/>
    </source>
</evidence>
<feature type="repeat" description="PPR" evidence="2">
    <location>
        <begin position="307"/>
        <end position="341"/>
    </location>
</feature>
<reference evidence="3 4" key="2">
    <citation type="journal article" date="2017" name="Genome Biol.">
        <title>New reference genome sequences of hot pepper reveal the massive evolution of plant disease-resistance genes by retroduplication.</title>
        <authorList>
            <person name="Kim S."/>
            <person name="Park J."/>
            <person name="Yeom S.I."/>
            <person name="Kim Y.M."/>
            <person name="Seo E."/>
            <person name="Kim K.T."/>
            <person name="Kim M.S."/>
            <person name="Lee J.M."/>
            <person name="Cheong K."/>
            <person name="Shin H.S."/>
            <person name="Kim S.B."/>
            <person name="Han K."/>
            <person name="Lee J."/>
            <person name="Park M."/>
            <person name="Lee H.A."/>
            <person name="Lee H.Y."/>
            <person name="Lee Y."/>
            <person name="Oh S."/>
            <person name="Lee J.H."/>
            <person name="Choi E."/>
            <person name="Choi E."/>
            <person name="Lee S.E."/>
            <person name="Jeon J."/>
            <person name="Kim H."/>
            <person name="Choi G."/>
            <person name="Song H."/>
            <person name="Lee J."/>
            <person name="Lee S.C."/>
            <person name="Kwon J.K."/>
            <person name="Lee H.Y."/>
            <person name="Koo N."/>
            <person name="Hong Y."/>
            <person name="Kim R.W."/>
            <person name="Kang W.H."/>
            <person name="Huh J.H."/>
            <person name="Kang B.C."/>
            <person name="Yang T.J."/>
            <person name="Lee Y.H."/>
            <person name="Bennetzen J.L."/>
            <person name="Choi D."/>
        </authorList>
    </citation>
    <scope>NUCLEOTIDE SEQUENCE [LARGE SCALE GENOMIC DNA]</scope>
    <source>
        <strain evidence="4">cv. CM334</strain>
    </source>
</reference>
<feature type="repeat" description="PPR" evidence="2">
    <location>
        <begin position="692"/>
        <end position="726"/>
    </location>
</feature>
<dbReference type="InterPro" id="IPR051222">
    <property type="entry name" value="PPR/CCM1_RNA-binding"/>
</dbReference>
<name>A0A1U8G082_CAPAN</name>
<dbReference type="InterPro" id="IPR011990">
    <property type="entry name" value="TPR-like_helical_dom_sf"/>
</dbReference>
<gene>
    <name evidence="3" type="ORF">T459_09141</name>
</gene>
<feature type="repeat" description="PPR" evidence="2">
    <location>
        <begin position="808"/>
        <end position="842"/>
    </location>
</feature>
<feature type="repeat" description="PPR" evidence="2">
    <location>
        <begin position="657"/>
        <end position="691"/>
    </location>
</feature>
<sequence length="986" mass="111710">MTKHRLHNRLCFYFSRTKRQPFTTSPLPAEATPTSCVPTSLINHRTLCFSLAENLILRGLFDSAQKVIRRIINQSSSLSEALSAVEFSISRGVEPAETSYGFLIRQLVTSGETQKAEVVYEDCILKRGIELNHSLLNSMVICYCNLGKLDEAKLLFEKLLELKLVPCSSSCNELIKRFCGVDRFLDGFDVFVDADNADVLLSFGCYNKLVDGLCFRGYISDALYVLDVLCDRGLPPTVHLFKTLVVSLCKRGRVEEAHLLSMEMESYGFVLDKVMYTTLINGYSKIQKMTTAMMVFFRMMKLGCGPDMYTYNTLINGFMNLGMFDKGWVLHEQMVQFGLEPDAVSYQIMIVNYCKDHKVDCALTLLDNIIQCNVAPSVHSYTALISALYKENRLTEVDDIYRKMMCTGLVPDHVLFFTLISNYPRGSEISLACTFLRAIAKNGCGIDLSYIPSPTSRKVTTDIMLDIDLLLGEIRARNLTLAGVAFNIYMIALCLGGKLGYAQLCMDKMANLSLQPSLSAYNSMIKFLFQKGLHEDAKFLVEVMQDQGQVPNQATFLIMVNEYCKQGDIQSAVEVLDQMEESGLKPSIAIYDSIIGCLGRKKRIDEALGIFRRMLEAGIYPDETMFVTMINALSRNGQAILAHELFVKMLEDGVQPSRYAYTALISGLVKKNMIAKGCVYLNRMIEEGFMPNTVLYTSLIKQFLRKREFEFAFKLVDLMERSEIERDLVTYITLVSGVSRNIRSLDGKWLVPQRRYEESKEMLFRLLHQSAMLPKEKCLKISVSSHEQIKFLALRLINKVKSIPLVPNLYLYNGIISGFCWAESMEDAYKHLDAMQNEGIQPNQVTFTILIDGHFRSGEIDRAVGLFNKMNSQGCLPDNIVYNTLIRGLCKHGRLMDALSLLYTMLKKGLAPSKASYESLLSSLCANNWSVHALKICHDMLANKYVPCRYNLKSLICILDEENKCQEAHFMYDLLLKKKRFMLNTS</sequence>
<feature type="repeat" description="PPR" evidence="2">
    <location>
        <begin position="377"/>
        <end position="411"/>
    </location>
</feature>
<feature type="repeat" description="PPR" evidence="2">
    <location>
        <begin position="132"/>
        <end position="166"/>
    </location>
</feature>
<dbReference type="SMR" id="A0A1U8G082"/>
<dbReference type="Gramene" id="PHT87035">
    <property type="protein sequence ID" value="PHT87035"/>
    <property type="gene ID" value="T459_09141"/>
</dbReference>
<evidence type="ECO:0000313" key="4">
    <source>
        <dbReference type="Proteomes" id="UP000222542"/>
    </source>
</evidence>
<dbReference type="SUPFAM" id="SSF81901">
    <property type="entry name" value="HCP-like"/>
    <property type="match status" value="2"/>
</dbReference>
<feature type="repeat" description="PPR" evidence="2">
    <location>
        <begin position="587"/>
        <end position="621"/>
    </location>
</feature>
<dbReference type="Pfam" id="PF01535">
    <property type="entry name" value="PPR"/>
    <property type="match status" value="8"/>
</dbReference>
<dbReference type="PROSITE" id="PS51375">
    <property type="entry name" value="PPR"/>
    <property type="match status" value="16"/>
</dbReference>
<dbReference type="AlphaFoldDB" id="A0A1U8G082"/>
<evidence type="ECO:0000256" key="1">
    <source>
        <dbReference type="ARBA" id="ARBA00022737"/>
    </source>
</evidence>
<feature type="repeat" description="PPR" evidence="2">
    <location>
        <begin position="843"/>
        <end position="877"/>
    </location>
</feature>
<dbReference type="PANTHER" id="PTHR47942:SF69">
    <property type="entry name" value="PENTACOTRIPEPTIDE-REPEAT REGION OF PRORP DOMAIN-CONTAINING PROTEIN"/>
    <property type="match status" value="1"/>
</dbReference>
<dbReference type="NCBIfam" id="TIGR00756">
    <property type="entry name" value="PPR"/>
    <property type="match status" value="13"/>
</dbReference>
<comment type="caution">
    <text evidence="3">The sequence shown here is derived from an EMBL/GenBank/DDBJ whole genome shotgun (WGS) entry which is preliminary data.</text>
</comment>
<dbReference type="OMA" id="DAYAYTT"/>
<organism evidence="3 4">
    <name type="scientific">Capsicum annuum</name>
    <name type="common">Capsicum pepper</name>
    <dbReference type="NCBI Taxonomy" id="4072"/>
    <lineage>
        <taxon>Eukaryota</taxon>
        <taxon>Viridiplantae</taxon>
        <taxon>Streptophyta</taxon>
        <taxon>Embryophyta</taxon>
        <taxon>Tracheophyta</taxon>
        <taxon>Spermatophyta</taxon>
        <taxon>Magnoliopsida</taxon>
        <taxon>eudicotyledons</taxon>
        <taxon>Gunneridae</taxon>
        <taxon>Pentapetalae</taxon>
        <taxon>asterids</taxon>
        <taxon>lamiids</taxon>
        <taxon>Solanales</taxon>
        <taxon>Solanaceae</taxon>
        <taxon>Solanoideae</taxon>
        <taxon>Capsiceae</taxon>
        <taxon>Capsicum</taxon>
    </lineage>
</organism>
<protein>
    <recommendedName>
        <fullName evidence="5">Pentatricopeptide repeat-containing protein At5g62370</fullName>
    </recommendedName>
</protein>
<proteinExistence type="predicted"/>
<feature type="repeat" description="PPR" evidence="2">
    <location>
        <begin position="272"/>
        <end position="306"/>
    </location>
</feature>
<keyword evidence="4" id="KW-1185">Reference proteome</keyword>
<keyword evidence="1" id="KW-0677">Repeat</keyword>
<dbReference type="KEGG" id="cann:107863455"/>
<feature type="repeat" description="PPR" evidence="2">
    <location>
        <begin position="552"/>
        <end position="586"/>
    </location>
</feature>
<feature type="repeat" description="PPR" evidence="2">
    <location>
        <begin position="202"/>
        <end position="236"/>
    </location>
</feature>
<dbReference type="Pfam" id="PF13041">
    <property type="entry name" value="PPR_2"/>
    <property type="match status" value="5"/>
</dbReference>
<feature type="repeat" description="PPR" evidence="2">
    <location>
        <begin position="878"/>
        <end position="912"/>
    </location>
</feature>
<dbReference type="Proteomes" id="UP000222542">
    <property type="component" value="Unassembled WGS sequence"/>
</dbReference>
<feature type="repeat" description="PPR" evidence="2">
    <location>
        <begin position="517"/>
        <end position="551"/>
    </location>
</feature>
<feature type="repeat" description="PPR" evidence="2">
    <location>
        <begin position="622"/>
        <end position="656"/>
    </location>
</feature>
<dbReference type="EMBL" id="AYRZ02000003">
    <property type="protein sequence ID" value="PHT87035.1"/>
    <property type="molecule type" value="Genomic_DNA"/>
</dbReference>
<dbReference type="Gene3D" id="1.25.40.10">
    <property type="entry name" value="Tetratricopeptide repeat domain"/>
    <property type="match status" value="7"/>
</dbReference>
<reference evidence="3 4" key="1">
    <citation type="journal article" date="2014" name="Nat. Genet.">
        <title>Genome sequence of the hot pepper provides insights into the evolution of pungency in Capsicum species.</title>
        <authorList>
            <person name="Kim S."/>
            <person name="Park M."/>
            <person name="Yeom S.I."/>
            <person name="Kim Y.M."/>
            <person name="Lee J.M."/>
            <person name="Lee H.A."/>
            <person name="Seo E."/>
            <person name="Choi J."/>
            <person name="Cheong K."/>
            <person name="Kim K.T."/>
            <person name="Jung K."/>
            <person name="Lee G.W."/>
            <person name="Oh S.K."/>
            <person name="Bae C."/>
            <person name="Kim S.B."/>
            <person name="Lee H.Y."/>
            <person name="Kim S.Y."/>
            <person name="Kim M.S."/>
            <person name="Kang B.C."/>
            <person name="Jo Y.D."/>
            <person name="Yang H.B."/>
            <person name="Jeong H.J."/>
            <person name="Kang W.H."/>
            <person name="Kwon J.K."/>
            <person name="Shin C."/>
            <person name="Lim J.Y."/>
            <person name="Park J.H."/>
            <person name="Huh J.H."/>
            <person name="Kim J.S."/>
            <person name="Kim B.D."/>
            <person name="Cohen O."/>
            <person name="Paran I."/>
            <person name="Suh M.C."/>
            <person name="Lee S.B."/>
            <person name="Kim Y.K."/>
            <person name="Shin Y."/>
            <person name="Noh S.J."/>
            <person name="Park J."/>
            <person name="Seo Y.S."/>
            <person name="Kwon S.Y."/>
            <person name="Kim H.A."/>
            <person name="Park J.M."/>
            <person name="Kim H.J."/>
            <person name="Choi S.B."/>
            <person name="Bosland P.W."/>
            <person name="Reeves G."/>
            <person name="Jo S.H."/>
            <person name="Lee B.W."/>
            <person name="Cho H.T."/>
            <person name="Choi H.S."/>
            <person name="Lee M.S."/>
            <person name="Yu Y."/>
            <person name="Do Choi Y."/>
            <person name="Park B.S."/>
            <person name="van Deynze A."/>
            <person name="Ashrafi H."/>
            <person name="Hill T."/>
            <person name="Kim W.T."/>
            <person name="Pai H.S."/>
            <person name="Ahn H.K."/>
            <person name="Yeam I."/>
            <person name="Giovannoni J.J."/>
            <person name="Rose J.K."/>
            <person name="Sorensen I."/>
            <person name="Lee S.J."/>
            <person name="Kim R.W."/>
            <person name="Choi I.Y."/>
            <person name="Choi B.S."/>
            <person name="Lim J.S."/>
            <person name="Lee Y.H."/>
            <person name="Choi D."/>
        </authorList>
    </citation>
    <scope>NUCLEOTIDE SEQUENCE [LARGE SCALE GENOMIC DNA]</scope>
    <source>
        <strain evidence="4">cv. CM334</strain>
    </source>
</reference>
<feature type="repeat" description="PPR" evidence="2">
    <location>
        <begin position="237"/>
        <end position="271"/>
    </location>
</feature>
<accession>A0A1U8G082</accession>
<dbReference type="InterPro" id="IPR002885">
    <property type="entry name" value="PPR_rpt"/>
</dbReference>
<evidence type="ECO:0000313" key="3">
    <source>
        <dbReference type="EMBL" id="PHT87035.1"/>
    </source>
</evidence>
<evidence type="ECO:0008006" key="5">
    <source>
        <dbReference type="Google" id="ProtNLM"/>
    </source>
</evidence>
<accession>A0A1U8G0G2</accession>
<dbReference type="OrthoDB" id="185373at2759"/>
<feature type="repeat" description="PPR" evidence="2">
    <location>
        <begin position="342"/>
        <end position="376"/>
    </location>
</feature>